<dbReference type="PROSITE" id="PS50110">
    <property type="entry name" value="RESPONSE_REGULATORY"/>
    <property type="match status" value="1"/>
</dbReference>
<dbReference type="CDD" id="cd00156">
    <property type="entry name" value="REC"/>
    <property type="match status" value="1"/>
</dbReference>
<dbReference type="PANTHER" id="PTHR44591">
    <property type="entry name" value="STRESS RESPONSE REGULATOR PROTEIN 1"/>
    <property type="match status" value="1"/>
</dbReference>
<evidence type="ECO:0000256" key="2">
    <source>
        <dbReference type="PROSITE-ProRule" id="PRU00169"/>
    </source>
</evidence>
<accession>A0A1H1Z000</accession>
<feature type="modified residue" description="4-aspartylphosphate" evidence="2">
    <location>
        <position position="56"/>
    </location>
</feature>
<evidence type="ECO:0000259" key="3">
    <source>
        <dbReference type="PROSITE" id="PS50110"/>
    </source>
</evidence>
<reference evidence="4 5" key="1">
    <citation type="submission" date="2016-10" db="EMBL/GenBank/DDBJ databases">
        <authorList>
            <person name="de Groot N.N."/>
        </authorList>
    </citation>
    <scope>NUCLEOTIDE SEQUENCE [LARGE SCALE GENOMIC DNA]</scope>
    <source>
        <strain evidence="4 5">DSM 43941</strain>
    </source>
</reference>
<dbReference type="EMBL" id="LT629758">
    <property type="protein sequence ID" value="SDT26919.1"/>
    <property type="molecule type" value="Genomic_DNA"/>
</dbReference>
<protein>
    <submittedName>
        <fullName evidence="4">Response regulator receiver domain-containing protein</fullName>
    </submittedName>
</protein>
<organism evidence="4 5">
    <name type="scientific">Actinoplanes derwentensis</name>
    <dbReference type="NCBI Taxonomy" id="113562"/>
    <lineage>
        <taxon>Bacteria</taxon>
        <taxon>Bacillati</taxon>
        <taxon>Actinomycetota</taxon>
        <taxon>Actinomycetes</taxon>
        <taxon>Micromonosporales</taxon>
        <taxon>Micromonosporaceae</taxon>
        <taxon>Actinoplanes</taxon>
    </lineage>
</organism>
<keyword evidence="1 2" id="KW-0597">Phosphoprotein</keyword>
<dbReference type="Gene3D" id="3.40.50.2300">
    <property type="match status" value="1"/>
</dbReference>
<gene>
    <name evidence="4" type="ORF">SAMN04489716_3069</name>
</gene>
<name>A0A1H1Z000_9ACTN</name>
<evidence type="ECO:0000313" key="4">
    <source>
        <dbReference type="EMBL" id="SDT26919.1"/>
    </source>
</evidence>
<sequence>MCGVIRVLVVDDEPDVRDLIVRWLRRDGHDVLASGSGAGALAAVEQHGMPDVALLDVAMPGMDGITLLTELRRRDPGLAAMFVTALWTPADMNRIRETGADHLAKPFTVTVLGHAVRRLAPGAGQ</sequence>
<dbReference type="SUPFAM" id="SSF52172">
    <property type="entry name" value="CheY-like"/>
    <property type="match status" value="1"/>
</dbReference>
<dbReference type="Proteomes" id="UP000198688">
    <property type="component" value="Chromosome I"/>
</dbReference>
<evidence type="ECO:0000256" key="1">
    <source>
        <dbReference type="ARBA" id="ARBA00022553"/>
    </source>
</evidence>
<dbReference type="AlphaFoldDB" id="A0A1H1Z000"/>
<dbReference type="InterPro" id="IPR001789">
    <property type="entry name" value="Sig_transdc_resp-reg_receiver"/>
</dbReference>
<keyword evidence="5" id="KW-1185">Reference proteome</keyword>
<dbReference type="GO" id="GO:0000160">
    <property type="term" value="P:phosphorelay signal transduction system"/>
    <property type="evidence" value="ECO:0007669"/>
    <property type="project" value="InterPro"/>
</dbReference>
<dbReference type="InterPro" id="IPR050595">
    <property type="entry name" value="Bact_response_regulator"/>
</dbReference>
<dbReference type="STRING" id="113562.SAMN04489716_3069"/>
<dbReference type="SMART" id="SM00448">
    <property type="entry name" value="REC"/>
    <property type="match status" value="1"/>
</dbReference>
<proteinExistence type="predicted"/>
<evidence type="ECO:0000313" key="5">
    <source>
        <dbReference type="Proteomes" id="UP000198688"/>
    </source>
</evidence>
<feature type="domain" description="Response regulatory" evidence="3">
    <location>
        <begin position="6"/>
        <end position="120"/>
    </location>
</feature>
<dbReference type="InterPro" id="IPR011006">
    <property type="entry name" value="CheY-like_superfamily"/>
</dbReference>
<dbReference type="Pfam" id="PF00072">
    <property type="entry name" value="Response_reg"/>
    <property type="match status" value="1"/>
</dbReference>
<dbReference type="PANTHER" id="PTHR44591:SF3">
    <property type="entry name" value="RESPONSE REGULATORY DOMAIN-CONTAINING PROTEIN"/>
    <property type="match status" value="1"/>
</dbReference>